<evidence type="ECO:0000313" key="3">
    <source>
        <dbReference type="Proteomes" id="UP001152607"/>
    </source>
</evidence>
<gene>
    <name evidence="2" type="ORF">PDIGIT_LOCUS4222</name>
</gene>
<evidence type="ECO:0000313" key="2">
    <source>
        <dbReference type="EMBL" id="CAI6330352.1"/>
    </source>
</evidence>
<feature type="region of interest" description="Disordered" evidence="1">
    <location>
        <begin position="28"/>
        <end position="66"/>
    </location>
</feature>
<sequence>MARWLGRSPRWPGREVFNGGVVGSFQAATSPLRHASIGGETRGGPSSSTRKQASKQASIQAAPAPPPPLPVDALALLCSFPPPLAQA</sequence>
<reference evidence="2" key="1">
    <citation type="submission" date="2023-01" db="EMBL/GenBank/DDBJ databases">
        <authorList>
            <person name="Van Ghelder C."/>
            <person name="Rancurel C."/>
        </authorList>
    </citation>
    <scope>NUCLEOTIDE SEQUENCE</scope>
    <source>
        <strain evidence="2">CNCM I-4278</strain>
    </source>
</reference>
<dbReference type="EMBL" id="CAOQHR010000002">
    <property type="protein sequence ID" value="CAI6330352.1"/>
    <property type="molecule type" value="Genomic_DNA"/>
</dbReference>
<keyword evidence="3" id="KW-1185">Reference proteome</keyword>
<proteinExistence type="predicted"/>
<evidence type="ECO:0000256" key="1">
    <source>
        <dbReference type="SAM" id="MobiDB-lite"/>
    </source>
</evidence>
<comment type="caution">
    <text evidence="2">The sequence shown here is derived from an EMBL/GenBank/DDBJ whole genome shotgun (WGS) entry which is preliminary data.</text>
</comment>
<dbReference type="Proteomes" id="UP001152607">
    <property type="component" value="Unassembled WGS sequence"/>
</dbReference>
<name>A0A9W4U8C5_9PLEO</name>
<protein>
    <submittedName>
        <fullName evidence="2">Uncharacterized protein</fullName>
    </submittedName>
</protein>
<accession>A0A9W4U8C5</accession>
<dbReference type="AlphaFoldDB" id="A0A9W4U8C5"/>
<feature type="compositionally biased region" description="Polar residues" evidence="1">
    <location>
        <begin position="44"/>
        <end position="59"/>
    </location>
</feature>
<organism evidence="2 3">
    <name type="scientific">Periconia digitata</name>
    <dbReference type="NCBI Taxonomy" id="1303443"/>
    <lineage>
        <taxon>Eukaryota</taxon>
        <taxon>Fungi</taxon>
        <taxon>Dikarya</taxon>
        <taxon>Ascomycota</taxon>
        <taxon>Pezizomycotina</taxon>
        <taxon>Dothideomycetes</taxon>
        <taxon>Pleosporomycetidae</taxon>
        <taxon>Pleosporales</taxon>
        <taxon>Massarineae</taxon>
        <taxon>Periconiaceae</taxon>
        <taxon>Periconia</taxon>
    </lineage>
</organism>